<sequence>MAQNMLSVPSRLYHHDPAWRQQLKKPRNIGQRLVYALAAAAAVNNTQMSFSLSRERVLMAGTSPATRTQGERKATWVAQAWPGRHSFPPRRAKRHNTAPPPVRNIDWKFMLAAYVNEYMGLETFSENIDDRQLAAAILMATAKKPELLAHVARLSLLGSGYYGERLGEGLSREQQRTLVGQTLCKLLFKEDNIALRVATIFARHRRCTIQELRMALHNASAETTDPILMKIWQHHYEAHEMPTLYLADIHKLATNMTNTRATITTLTDSDHILVGSISWALIHFGARALILSGDPDFSSETPTTLLDIGLGMVTLLENNQILRGSESVFHLGLLIFLLDQKPLLSFEEALSDAAFTEAKSLFLAEILKRQSKAKTLYHNVASLRKQYTSLPWQSRKAAAIDLLDRYCGGHKKIKKKYIGILFIRLSMYFDPVEEYLDSPDRYHCSHDINTLPNLNLYYNETINYLSERILSVDKSLLDIVFSASDARDDTLQIEQLNFLNRASLQWVMPKLVRKRKTQEMFYWNKTEKYLAKKDVTFFLAKDHNVTCLVALSMDNKGYRLYFIDLHDDLSTVLRPLMENWPARYLATHFELALTQLKQPAIHKAAGEPVENLYRRFAEIHFKYYQQRLYSLGSEAEENTLWKIADDITGLLVPFYGCMSSVLDHDINSAAIECMIDGSLVGIPLFFSGIEHGLAIYQAAKLGIGRTLENRLMVAGATTTTRKIIPISTQIAGGARAVSDEMLRLTHYFPSEVAKVLDPGLETLNSVYTLTKGIAMALSGRILLNASPLLHSLLSISQESHKVFTTRTSRFFPTQYGYGEDGVTPVTAEFDGECFTIFNVRRGIIATENGEFTPQGRAIFVKINPENHFGMDRKYVYALPVTEKQSLRLEEHQVASNDTLSLAAIEKYNDTVIWRISSRMPITVLVVYPQHSVKVADTQHIFFEANYQSWLLDPIENILSSVHHLDYWEIGPRDPSRSIPVISLADNERDLHIKIDHIKMTLQRLTDEAELLKDSRSLKSYALTEDHCHGSISLYQQSLLSVPINHICYLMKPEQNRPTFLIVHSVNKHSAYIRASYDMYHKAFIFASPQKLLSSKVLSARTAHYLLTSTTRERFFFDEFLLPSLFNGALIYANLMLLKIADRTVIINELDDYFYEVSQPDENSPAKILRYELFTKTFNIIPHADLIDNFQNGITLSPFEALAESVFNVSAYPNLSELCLKNIENSEANTGPLLLRLKQVNLLLRLDSARRRELLHSTLSSLRAFKTVTQGTLGQYPVLALWTAFETLTARLSSSAENQTASWRFEKYAQLANLSQSFRWPSMLAAGHHMRLFLYDRSHMEPSFRQTHYREITLIGDTLLLTEGSQIADRYQWIAPYSSTQSIQVNRHTLYHDTQPSFWLNDSNDVSAKTVGGHIIPLLPTTQRNEIKNILTSPKGSKIVIVSSKDTELLLIEFYRLPIREIVDKPTSLKPVNEILIAANHNDYKLWWLTEDSKLYIISENAWHIYDQYKEYFPTPEGYAPRFISPDQIYLGYTALDPAGEQAVLILYDIIQRKQIAIHRSQPERPGMDEGITCVAFSPVNAMVAIAFADGYIEIYALPVMPDNETAVSLGGLFMPLAYYRINGQHYVKPKNIAMKFNNAFDRLIIFYDEGIFSTDTLVSGTFSIAEIRPDMAI</sequence>
<evidence type="ECO:0000313" key="1">
    <source>
        <dbReference type="EMBL" id="TKI03246.1"/>
    </source>
</evidence>
<evidence type="ECO:0000313" key="2">
    <source>
        <dbReference type="Proteomes" id="UP000305202"/>
    </source>
</evidence>
<proteinExistence type="predicted"/>
<dbReference type="EMBL" id="SZPQ01000048">
    <property type="protein sequence ID" value="TKI03246.1"/>
    <property type="molecule type" value="Genomic_DNA"/>
</dbReference>
<gene>
    <name evidence="1" type="ORF">FCN80_22165</name>
</gene>
<name>A0ABY2SGD1_9HYPH</name>
<organism evidence="1 2">
    <name type="scientific">Martelella alba</name>
    <dbReference type="NCBI Taxonomy" id="2590451"/>
    <lineage>
        <taxon>Bacteria</taxon>
        <taxon>Pseudomonadati</taxon>
        <taxon>Pseudomonadota</taxon>
        <taxon>Alphaproteobacteria</taxon>
        <taxon>Hyphomicrobiales</taxon>
        <taxon>Aurantimonadaceae</taxon>
        <taxon>Martelella</taxon>
    </lineage>
</organism>
<protein>
    <submittedName>
        <fullName evidence="1">Uncharacterized protein</fullName>
    </submittedName>
</protein>
<keyword evidence="2" id="KW-1185">Reference proteome</keyword>
<dbReference type="Proteomes" id="UP000305202">
    <property type="component" value="Unassembled WGS sequence"/>
</dbReference>
<dbReference type="SUPFAM" id="SSF69322">
    <property type="entry name" value="Tricorn protease domain 2"/>
    <property type="match status" value="1"/>
</dbReference>
<dbReference type="Gene3D" id="2.130.10.10">
    <property type="entry name" value="YVTN repeat-like/Quinoprotein amine dehydrogenase"/>
    <property type="match status" value="1"/>
</dbReference>
<accession>A0ABY2SGD1</accession>
<dbReference type="RefSeq" id="WP_136992518.1">
    <property type="nucleotide sequence ID" value="NZ_SZPQ01000048.1"/>
</dbReference>
<dbReference type="InterPro" id="IPR015943">
    <property type="entry name" value="WD40/YVTN_repeat-like_dom_sf"/>
</dbReference>
<reference evidence="1 2" key="1">
    <citation type="submission" date="2019-04" db="EMBL/GenBank/DDBJ databases">
        <authorList>
            <person name="Li M."/>
            <person name="Gao C."/>
        </authorList>
    </citation>
    <scope>NUCLEOTIDE SEQUENCE [LARGE SCALE GENOMIC DNA]</scope>
    <source>
        <strain evidence="1 2">BGMRC 2031</strain>
    </source>
</reference>
<comment type="caution">
    <text evidence="1">The sequence shown here is derived from an EMBL/GenBank/DDBJ whole genome shotgun (WGS) entry which is preliminary data.</text>
</comment>